<protein>
    <submittedName>
        <fullName evidence="7">Micrococcal nuclease</fullName>
        <ecNumber evidence="7">3.1.31.1</ecNumber>
    </submittedName>
</protein>
<evidence type="ECO:0000256" key="5">
    <source>
        <dbReference type="SAM" id="SignalP"/>
    </source>
</evidence>
<dbReference type="RefSeq" id="WP_354441265.1">
    <property type="nucleotide sequence ID" value="NZ_JBEPSH010000002.1"/>
</dbReference>
<gene>
    <name evidence="7" type="ORF">ABIE13_000757</name>
</gene>
<dbReference type="Proteomes" id="UP001549320">
    <property type="component" value="Unassembled WGS sequence"/>
</dbReference>
<dbReference type="SMART" id="SM00318">
    <property type="entry name" value="SNc"/>
    <property type="match status" value="1"/>
</dbReference>
<keyword evidence="2" id="KW-0255">Endonuclease</keyword>
<feature type="signal peptide" evidence="5">
    <location>
        <begin position="1"/>
        <end position="21"/>
    </location>
</feature>
<dbReference type="SUPFAM" id="SSF50199">
    <property type="entry name" value="Staphylococcal nuclease"/>
    <property type="match status" value="1"/>
</dbReference>
<keyword evidence="8" id="KW-1185">Reference proteome</keyword>
<evidence type="ECO:0000256" key="4">
    <source>
        <dbReference type="SAM" id="MobiDB-lite"/>
    </source>
</evidence>
<organism evidence="7 8">
    <name type="scientific">Ottowia thiooxydans</name>
    <dbReference type="NCBI Taxonomy" id="219182"/>
    <lineage>
        <taxon>Bacteria</taxon>
        <taxon>Pseudomonadati</taxon>
        <taxon>Pseudomonadota</taxon>
        <taxon>Betaproteobacteria</taxon>
        <taxon>Burkholderiales</taxon>
        <taxon>Comamonadaceae</taxon>
        <taxon>Ottowia</taxon>
    </lineage>
</organism>
<reference evidence="7 8" key="1">
    <citation type="submission" date="2024-06" db="EMBL/GenBank/DDBJ databases">
        <title>Sorghum-associated microbial communities from plants grown in Nebraska, USA.</title>
        <authorList>
            <person name="Schachtman D."/>
        </authorList>
    </citation>
    <scope>NUCLEOTIDE SEQUENCE [LARGE SCALE GENOMIC DNA]</scope>
    <source>
        <strain evidence="7 8">2709</strain>
    </source>
</reference>
<evidence type="ECO:0000313" key="7">
    <source>
        <dbReference type="EMBL" id="MET4575657.1"/>
    </source>
</evidence>
<proteinExistence type="predicted"/>
<name>A0ABV2Q3T2_9BURK</name>
<dbReference type="Pfam" id="PF00565">
    <property type="entry name" value="SNase"/>
    <property type="match status" value="1"/>
</dbReference>
<evidence type="ECO:0000256" key="1">
    <source>
        <dbReference type="ARBA" id="ARBA00022722"/>
    </source>
</evidence>
<evidence type="ECO:0000256" key="3">
    <source>
        <dbReference type="ARBA" id="ARBA00022801"/>
    </source>
</evidence>
<feature type="domain" description="TNase-like" evidence="6">
    <location>
        <begin position="31"/>
        <end position="155"/>
    </location>
</feature>
<dbReference type="Gene3D" id="2.40.50.90">
    <property type="match status" value="1"/>
</dbReference>
<sequence length="177" mass="19692">MHFSRYLSAMLLFALGLAAQAQEGARPRAGQTWKAEVTYVVDGDSIWVRSEPDGRRRKLRLDGVDAPEICQTYGPEARAAMQALVKGGPVLVTVRAYDRFGRGIASVRRTSDKLDIAAAMVEQGWSWTPVYQGRRGKYWRQEAVAREQGRGVFSEQTPMSPAEFRKKHGPCGAKAYS</sequence>
<evidence type="ECO:0000259" key="6">
    <source>
        <dbReference type="PROSITE" id="PS50830"/>
    </source>
</evidence>
<evidence type="ECO:0000256" key="2">
    <source>
        <dbReference type="ARBA" id="ARBA00022759"/>
    </source>
</evidence>
<dbReference type="PANTHER" id="PTHR12302:SF3">
    <property type="entry name" value="SERINE_THREONINE-PROTEIN KINASE 31"/>
    <property type="match status" value="1"/>
</dbReference>
<dbReference type="EC" id="3.1.31.1" evidence="7"/>
<dbReference type="PROSITE" id="PS50830">
    <property type="entry name" value="TNASE_3"/>
    <property type="match status" value="1"/>
</dbReference>
<feature type="chain" id="PRO_5047026043" evidence="5">
    <location>
        <begin position="22"/>
        <end position="177"/>
    </location>
</feature>
<dbReference type="PANTHER" id="PTHR12302">
    <property type="entry name" value="EBNA2 BINDING PROTEIN P100"/>
    <property type="match status" value="1"/>
</dbReference>
<keyword evidence="3 7" id="KW-0378">Hydrolase</keyword>
<evidence type="ECO:0000313" key="8">
    <source>
        <dbReference type="Proteomes" id="UP001549320"/>
    </source>
</evidence>
<comment type="caution">
    <text evidence="7">The sequence shown here is derived from an EMBL/GenBank/DDBJ whole genome shotgun (WGS) entry which is preliminary data.</text>
</comment>
<keyword evidence="1" id="KW-0540">Nuclease</keyword>
<dbReference type="EMBL" id="JBEPSH010000002">
    <property type="protein sequence ID" value="MET4575657.1"/>
    <property type="molecule type" value="Genomic_DNA"/>
</dbReference>
<feature type="region of interest" description="Disordered" evidence="4">
    <location>
        <begin position="157"/>
        <end position="177"/>
    </location>
</feature>
<dbReference type="InterPro" id="IPR016071">
    <property type="entry name" value="Staphylococal_nuclease_OB-fold"/>
</dbReference>
<dbReference type="GO" id="GO:1990599">
    <property type="term" value="F:3' overhang single-stranded DNA endodeoxyribonuclease activity"/>
    <property type="evidence" value="ECO:0007669"/>
    <property type="project" value="UniProtKB-EC"/>
</dbReference>
<dbReference type="InterPro" id="IPR035437">
    <property type="entry name" value="SNase_OB-fold_sf"/>
</dbReference>
<keyword evidence="5" id="KW-0732">Signal</keyword>
<accession>A0ABV2Q3T2</accession>